<dbReference type="GO" id="GO:0006796">
    <property type="term" value="P:phosphate-containing compound metabolic process"/>
    <property type="evidence" value="ECO:0007669"/>
    <property type="project" value="UniProtKB-ARBA"/>
</dbReference>
<dbReference type="Gene3D" id="3.40.1190.20">
    <property type="match status" value="1"/>
</dbReference>
<dbReference type="InterPro" id="IPR029056">
    <property type="entry name" value="Ribokinase-like"/>
</dbReference>
<reference evidence="4" key="1">
    <citation type="journal article" date="2014" name="Int. J. Syst. Evol. Microbiol.">
        <title>Complete genome sequence of Corynebacterium casei LMG S-19264T (=DSM 44701T), isolated from a smear-ripened cheese.</title>
        <authorList>
            <consortium name="US DOE Joint Genome Institute (JGI-PGF)"/>
            <person name="Walter F."/>
            <person name="Albersmeier A."/>
            <person name="Kalinowski J."/>
            <person name="Ruckert C."/>
        </authorList>
    </citation>
    <scope>NUCLEOTIDE SEQUENCE</scope>
    <source>
        <strain evidence="4">JCM 17251</strain>
    </source>
</reference>
<keyword evidence="5" id="KW-1185">Reference proteome</keyword>
<evidence type="ECO:0000313" key="4">
    <source>
        <dbReference type="EMBL" id="GGN52700.1"/>
    </source>
</evidence>
<dbReference type="GO" id="GO:0005829">
    <property type="term" value="C:cytosol"/>
    <property type="evidence" value="ECO:0007669"/>
    <property type="project" value="TreeGrafter"/>
</dbReference>
<sequence length="83" mass="8829">MEKQPAVCVVGSINIDMVTTAKEFPEQGETVLGGEFKTYHGGKGANQAIAAARLGAEVTMIGAVGDDQFGKDILQNFQNDKDR</sequence>
<dbReference type="PRINTS" id="PR00990">
    <property type="entry name" value="RIBOKINASE"/>
</dbReference>
<dbReference type="PANTHER" id="PTHR10584:SF166">
    <property type="entry name" value="RIBOKINASE"/>
    <property type="match status" value="1"/>
</dbReference>
<keyword evidence="2" id="KW-0418">Kinase</keyword>
<accession>A0A918D015</accession>
<feature type="domain" description="Carbohydrate kinase PfkB" evidence="3">
    <location>
        <begin position="7"/>
        <end position="79"/>
    </location>
</feature>
<proteinExistence type="predicted"/>
<dbReference type="AlphaFoldDB" id="A0A918D015"/>
<dbReference type="Proteomes" id="UP000624041">
    <property type="component" value="Unassembled WGS sequence"/>
</dbReference>
<evidence type="ECO:0000259" key="3">
    <source>
        <dbReference type="Pfam" id="PF00294"/>
    </source>
</evidence>
<gene>
    <name evidence="4" type="ORF">GCM10007971_08620</name>
</gene>
<evidence type="ECO:0000256" key="1">
    <source>
        <dbReference type="ARBA" id="ARBA00022679"/>
    </source>
</evidence>
<dbReference type="SUPFAM" id="SSF53613">
    <property type="entry name" value="Ribokinase-like"/>
    <property type="match status" value="1"/>
</dbReference>
<evidence type="ECO:0000256" key="2">
    <source>
        <dbReference type="ARBA" id="ARBA00022777"/>
    </source>
</evidence>
<keyword evidence="1" id="KW-0808">Transferase</keyword>
<organism evidence="4 5">
    <name type="scientific">Oceanobacillus indicireducens</name>
    <dbReference type="NCBI Taxonomy" id="1004261"/>
    <lineage>
        <taxon>Bacteria</taxon>
        <taxon>Bacillati</taxon>
        <taxon>Bacillota</taxon>
        <taxon>Bacilli</taxon>
        <taxon>Bacillales</taxon>
        <taxon>Bacillaceae</taxon>
        <taxon>Oceanobacillus</taxon>
    </lineage>
</organism>
<dbReference type="Pfam" id="PF00294">
    <property type="entry name" value="PfkB"/>
    <property type="match status" value="1"/>
</dbReference>
<evidence type="ECO:0000313" key="5">
    <source>
        <dbReference type="Proteomes" id="UP000624041"/>
    </source>
</evidence>
<name>A0A918D015_9BACI</name>
<dbReference type="EMBL" id="BMOS01000004">
    <property type="protein sequence ID" value="GGN52700.1"/>
    <property type="molecule type" value="Genomic_DNA"/>
</dbReference>
<comment type="caution">
    <text evidence="4">The sequence shown here is derived from an EMBL/GenBank/DDBJ whole genome shotgun (WGS) entry which is preliminary data.</text>
</comment>
<dbReference type="GO" id="GO:0016301">
    <property type="term" value="F:kinase activity"/>
    <property type="evidence" value="ECO:0007669"/>
    <property type="project" value="UniProtKB-KW"/>
</dbReference>
<reference evidence="4" key="2">
    <citation type="submission" date="2020-09" db="EMBL/GenBank/DDBJ databases">
        <authorList>
            <person name="Sun Q."/>
            <person name="Ohkuma M."/>
        </authorList>
    </citation>
    <scope>NUCLEOTIDE SEQUENCE</scope>
    <source>
        <strain evidence="4">JCM 17251</strain>
    </source>
</reference>
<protein>
    <recommendedName>
        <fullName evidence="3">Carbohydrate kinase PfkB domain-containing protein</fullName>
    </recommendedName>
</protein>
<dbReference type="PANTHER" id="PTHR10584">
    <property type="entry name" value="SUGAR KINASE"/>
    <property type="match status" value="1"/>
</dbReference>
<dbReference type="InterPro" id="IPR002139">
    <property type="entry name" value="Ribo/fructo_kinase"/>
</dbReference>
<dbReference type="InterPro" id="IPR011611">
    <property type="entry name" value="PfkB_dom"/>
</dbReference>